<name>A0A2L2BRK4_9MICO</name>
<dbReference type="InterPro" id="IPR002197">
    <property type="entry name" value="HTH_Fis"/>
</dbReference>
<organism evidence="6 7">
    <name type="scientific">Pontimonas salivibrio</name>
    <dbReference type="NCBI Taxonomy" id="1159327"/>
    <lineage>
        <taxon>Bacteria</taxon>
        <taxon>Bacillati</taxon>
        <taxon>Actinomycetota</taxon>
        <taxon>Actinomycetes</taxon>
        <taxon>Micrococcales</taxon>
        <taxon>Microbacteriaceae</taxon>
        <taxon>Pontimonas</taxon>
    </lineage>
</organism>
<evidence type="ECO:0000256" key="1">
    <source>
        <dbReference type="ARBA" id="ARBA00022741"/>
    </source>
</evidence>
<keyword evidence="3" id="KW-0805">Transcription regulation</keyword>
<dbReference type="InterPro" id="IPR027417">
    <property type="entry name" value="P-loop_NTPase"/>
</dbReference>
<dbReference type="AlphaFoldDB" id="A0A2L2BRK4"/>
<dbReference type="InterPro" id="IPR029016">
    <property type="entry name" value="GAF-like_dom_sf"/>
</dbReference>
<evidence type="ECO:0000256" key="4">
    <source>
        <dbReference type="ARBA" id="ARBA00023163"/>
    </source>
</evidence>
<accession>A0A2L2BRK4</accession>
<dbReference type="GO" id="GO:0005524">
    <property type="term" value="F:ATP binding"/>
    <property type="evidence" value="ECO:0007669"/>
    <property type="project" value="UniProtKB-KW"/>
</dbReference>
<dbReference type="Pfam" id="PF25601">
    <property type="entry name" value="AAA_lid_14"/>
    <property type="match status" value="1"/>
</dbReference>
<dbReference type="Gene3D" id="3.40.50.300">
    <property type="entry name" value="P-loop containing nucleotide triphosphate hydrolases"/>
    <property type="match status" value="1"/>
</dbReference>
<keyword evidence="2" id="KW-0067">ATP-binding</keyword>
<reference evidence="6 7" key="1">
    <citation type="submission" date="2018-02" db="EMBL/GenBank/DDBJ databases">
        <title>Complete genome of the streamlined marine actinobacterium Pontimonas salivibrio CL-TW6 adapted to coastal planktonic lifestype.</title>
        <authorList>
            <person name="Cho B.C."/>
            <person name="Hardies S.C."/>
            <person name="Jang G.I."/>
            <person name="Hwang C.Y."/>
        </authorList>
    </citation>
    <scope>NUCLEOTIDE SEQUENCE [LARGE SCALE GENOMIC DNA]</scope>
    <source>
        <strain evidence="6 7">CL-TW6</strain>
    </source>
</reference>
<dbReference type="InterPro" id="IPR058031">
    <property type="entry name" value="AAA_lid_NorR"/>
</dbReference>
<protein>
    <submittedName>
        <fullName evidence="6">RocR-like transcription regulator</fullName>
    </submittedName>
</protein>
<dbReference type="Gene3D" id="1.10.8.60">
    <property type="match status" value="1"/>
</dbReference>
<keyword evidence="4" id="KW-0804">Transcription</keyword>
<dbReference type="KEGG" id="psai:C3B54_111344"/>
<dbReference type="InterPro" id="IPR009057">
    <property type="entry name" value="Homeodomain-like_sf"/>
</dbReference>
<dbReference type="PROSITE" id="PS50045">
    <property type="entry name" value="SIGMA54_INTERACT_4"/>
    <property type="match status" value="1"/>
</dbReference>
<evidence type="ECO:0000259" key="5">
    <source>
        <dbReference type="PROSITE" id="PS50045"/>
    </source>
</evidence>
<keyword evidence="1" id="KW-0547">Nucleotide-binding</keyword>
<evidence type="ECO:0000313" key="6">
    <source>
        <dbReference type="EMBL" id="AVG24288.1"/>
    </source>
</evidence>
<dbReference type="PRINTS" id="PR01590">
    <property type="entry name" value="HTHFIS"/>
</dbReference>
<sequence>MDFDTTMSETAKAKERLFYANFQTDAQESALLHSWKRSHEALGSPENIAMAPHVPAEMLDEHLLEVFGPLMSRFADNVQGTGLALLLADARGQIVQRWFEDRRAEAHLDTVGTVRGAVLAENVVGTNGVGTVLALGRPVQVSGPQHYAEFYQGAVCTGAPIMHPTSGNILAVLTISCDLTPGADYLKPLVRSMSREMQEHLVRIERPDSRQMLNLFLTMSKQTGSPIVGFGAEGAIMRSSEGQQIPEPDIEVLRQFSQEEPDSGSYIVELSSGLTELDYHAIGNQHRLVRLMGPAVRATTPANRPIRPRNLVGRSPEWLALVSQLNKLRNTEFPVIIAGEYGTGKASLALDHPYHFGDKPAEMELLEAGEANVLGNREWFSQAREIVNQGKPVVIRGIEALDDAGLNSLRLVLSGTTNRNIIMTLTTEEPSDAGKLELLLEANSVWLPPLRDRIVDLPDLWTNLVAANGGGSQLELGSQALNILSIYDWPGNIRELSRLIRQIINAGKSGVVTPADLPGTMQMGKNLSLIERVEIEAIKKALAEANGNRSKASEILGVSRATVYRKIKTYALG</sequence>
<dbReference type="GO" id="GO:0043565">
    <property type="term" value="F:sequence-specific DNA binding"/>
    <property type="evidence" value="ECO:0007669"/>
    <property type="project" value="InterPro"/>
</dbReference>
<dbReference type="InterPro" id="IPR002078">
    <property type="entry name" value="Sigma_54_int"/>
</dbReference>
<evidence type="ECO:0000256" key="3">
    <source>
        <dbReference type="ARBA" id="ARBA00023015"/>
    </source>
</evidence>
<dbReference type="Proteomes" id="UP000243077">
    <property type="component" value="Chromosome"/>
</dbReference>
<gene>
    <name evidence="6" type="ORF">C3B54_111344</name>
</gene>
<dbReference type="SUPFAM" id="SSF46689">
    <property type="entry name" value="Homeodomain-like"/>
    <property type="match status" value="1"/>
</dbReference>
<dbReference type="Gene3D" id="1.10.10.60">
    <property type="entry name" value="Homeodomain-like"/>
    <property type="match status" value="1"/>
</dbReference>
<dbReference type="EMBL" id="CP026923">
    <property type="protein sequence ID" value="AVG24288.1"/>
    <property type="molecule type" value="Genomic_DNA"/>
</dbReference>
<dbReference type="GO" id="GO:0006355">
    <property type="term" value="P:regulation of DNA-templated transcription"/>
    <property type="evidence" value="ECO:0007669"/>
    <property type="project" value="InterPro"/>
</dbReference>
<dbReference type="PANTHER" id="PTHR32071">
    <property type="entry name" value="TRANSCRIPTIONAL REGULATORY PROTEIN"/>
    <property type="match status" value="1"/>
</dbReference>
<evidence type="ECO:0000256" key="2">
    <source>
        <dbReference type="ARBA" id="ARBA00022840"/>
    </source>
</evidence>
<proteinExistence type="predicted"/>
<dbReference type="Gene3D" id="3.30.450.40">
    <property type="match status" value="1"/>
</dbReference>
<feature type="domain" description="Sigma-54 factor interaction" evidence="5">
    <location>
        <begin position="361"/>
        <end position="505"/>
    </location>
</feature>
<keyword evidence="7" id="KW-1185">Reference proteome</keyword>
<dbReference type="Pfam" id="PF02954">
    <property type="entry name" value="HTH_8"/>
    <property type="match status" value="1"/>
</dbReference>
<dbReference type="SUPFAM" id="SSF52540">
    <property type="entry name" value="P-loop containing nucleoside triphosphate hydrolases"/>
    <property type="match status" value="1"/>
</dbReference>
<evidence type="ECO:0000313" key="7">
    <source>
        <dbReference type="Proteomes" id="UP000243077"/>
    </source>
</evidence>